<evidence type="ECO:0000313" key="1">
    <source>
        <dbReference type="EMBL" id="MBO3117748.1"/>
    </source>
</evidence>
<dbReference type="EMBL" id="JAGEVF010000012">
    <property type="protein sequence ID" value="MBO3117748.1"/>
    <property type="molecule type" value="Genomic_DNA"/>
</dbReference>
<dbReference type="Pfam" id="PF00300">
    <property type="entry name" value="His_Phos_1"/>
    <property type="match status" value="1"/>
</dbReference>
<organism evidence="1 2">
    <name type="scientific">Winogradskyella pelagia</name>
    <dbReference type="NCBI Taxonomy" id="2819984"/>
    <lineage>
        <taxon>Bacteria</taxon>
        <taxon>Pseudomonadati</taxon>
        <taxon>Bacteroidota</taxon>
        <taxon>Flavobacteriia</taxon>
        <taxon>Flavobacteriales</taxon>
        <taxon>Flavobacteriaceae</taxon>
        <taxon>Winogradskyella</taxon>
    </lineage>
</organism>
<keyword evidence="2" id="KW-1185">Reference proteome</keyword>
<dbReference type="Gene3D" id="3.40.50.1240">
    <property type="entry name" value="Phosphoglycerate mutase-like"/>
    <property type="match status" value="1"/>
</dbReference>
<dbReference type="PANTHER" id="PTHR47623:SF1">
    <property type="entry name" value="OS09G0287300 PROTEIN"/>
    <property type="match status" value="1"/>
</dbReference>
<dbReference type="InterPro" id="IPR029033">
    <property type="entry name" value="His_PPase_superfam"/>
</dbReference>
<comment type="caution">
    <text evidence="1">The sequence shown here is derived from an EMBL/GenBank/DDBJ whole genome shotgun (WGS) entry which is preliminary data.</text>
</comment>
<proteinExistence type="predicted"/>
<name>A0ABS3T4S1_9FLAO</name>
<evidence type="ECO:0000313" key="2">
    <source>
        <dbReference type="Proteomes" id="UP000676776"/>
    </source>
</evidence>
<dbReference type="Proteomes" id="UP000676776">
    <property type="component" value="Unassembled WGS sequence"/>
</dbReference>
<dbReference type="RefSeq" id="WP_208155106.1">
    <property type="nucleotide sequence ID" value="NZ_JAGEVF010000012.1"/>
</dbReference>
<sequence>MKKLTLMRHGKSSWEFSVSDKERPLKPRGKRDALLVANEFVKFSEIPHKFYSSPAKRAQNTAKIFANTIGFSIQNLQIIDELYDFGGNNVISFVKKLPNSINSVMIFGHNHAFTNITNIFGDQSIDNLPTSGLVSIEFEIECWSDLKKGRTKRIIIPKNLR</sequence>
<dbReference type="PANTHER" id="PTHR47623">
    <property type="entry name" value="OS09G0287300 PROTEIN"/>
    <property type="match status" value="1"/>
</dbReference>
<gene>
    <name evidence="1" type="ORF">J4050_13405</name>
</gene>
<dbReference type="SMART" id="SM00855">
    <property type="entry name" value="PGAM"/>
    <property type="match status" value="1"/>
</dbReference>
<accession>A0ABS3T4S1</accession>
<dbReference type="CDD" id="cd07067">
    <property type="entry name" value="HP_PGM_like"/>
    <property type="match status" value="1"/>
</dbReference>
<reference evidence="1 2" key="1">
    <citation type="submission" date="2021-03" db="EMBL/GenBank/DDBJ databases">
        <title>Winogradskyella sp. nov., isolated from costal sediment.</title>
        <authorList>
            <person name="Gao C."/>
        </authorList>
    </citation>
    <scope>NUCLEOTIDE SEQUENCE [LARGE SCALE GENOMIC DNA]</scope>
    <source>
        <strain evidence="1 2">DF17</strain>
    </source>
</reference>
<dbReference type="SUPFAM" id="SSF53254">
    <property type="entry name" value="Phosphoglycerate mutase-like"/>
    <property type="match status" value="1"/>
</dbReference>
<protein>
    <submittedName>
        <fullName evidence="1">Histidine phosphatase family protein</fullName>
    </submittedName>
</protein>
<dbReference type="InterPro" id="IPR013078">
    <property type="entry name" value="His_Pase_superF_clade-1"/>
</dbReference>